<evidence type="ECO:0000313" key="2">
    <source>
        <dbReference type="Proteomes" id="UP001055811"/>
    </source>
</evidence>
<evidence type="ECO:0000313" key="1">
    <source>
        <dbReference type="EMBL" id="KAI3779104.1"/>
    </source>
</evidence>
<gene>
    <name evidence="1" type="ORF">L2E82_08612</name>
</gene>
<comment type="caution">
    <text evidence="1">The sequence shown here is derived from an EMBL/GenBank/DDBJ whole genome shotgun (WGS) entry which is preliminary data.</text>
</comment>
<sequence length="382" mass="43235">MAEIKESKERKEKEREEQSSNKKISLSIEESIQVGNALKEKLMGELDTINETILVSLGNKDVKVRIREMEETVFQPCVRHSDLNNVMSETEDSTSEEEDRSEGSMDDSPENFSDEEYEGSFGESFVQESSPEETFNDLRNMSAEKYHENMGDEEQRNSKNFVKSNEKKGDDVVEEIQSKAGETSPNGVLNPSYEAQFLGAQKELFKEAQEEDCLYGLKEEDNNKFDPKINNGEDIPEALNGVSDRLKELLKKNTPLKEKITKNTENVKDQNESMKNKNEEAKSVNSSSQEEVYKQVRSIKKKEEGKNRGKRITRRQTRKSRSKESSVDSISTEVNSSNYLLGVADSDQRIEDIGVKCGILKRSGRGNSQLKGIKNGAIKGNQ</sequence>
<organism evidence="1 2">
    <name type="scientific">Cichorium intybus</name>
    <name type="common">Chicory</name>
    <dbReference type="NCBI Taxonomy" id="13427"/>
    <lineage>
        <taxon>Eukaryota</taxon>
        <taxon>Viridiplantae</taxon>
        <taxon>Streptophyta</taxon>
        <taxon>Embryophyta</taxon>
        <taxon>Tracheophyta</taxon>
        <taxon>Spermatophyta</taxon>
        <taxon>Magnoliopsida</taxon>
        <taxon>eudicotyledons</taxon>
        <taxon>Gunneridae</taxon>
        <taxon>Pentapetalae</taxon>
        <taxon>asterids</taxon>
        <taxon>campanulids</taxon>
        <taxon>Asterales</taxon>
        <taxon>Asteraceae</taxon>
        <taxon>Cichorioideae</taxon>
        <taxon>Cichorieae</taxon>
        <taxon>Cichoriinae</taxon>
        <taxon>Cichorium</taxon>
    </lineage>
</organism>
<name>A0ACB9G6Q7_CICIN</name>
<keyword evidence="2" id="KW-1185">Reference proteome</keyword>
<proteinExistence type="predicted"/>
<dbReference type="EMBL" id="CM042010">
    <property type="protein sequence ID" value="KAI3779104.1"/>
    <property type="molecule type" value="Genomic_DNA"/>
</dbReference>
<reference evidence="2" key="1">
    <citation type="journal article" date="2022" name="Mol. Ecol. Resour.">
        <title>The genomes of chicory, endive, great burdock and yacon provide insights into Asteraceae palaeo-polyploidization history and plant inulin production.</title>
        <authorList>
            <person name="Fan W."/>
            <person name="Wang S."/>
            <person name="Wang H."/>
            <person name="Wang A."/>
            <person name="Jiang F."/>
            <person name="Liu H."/>
            <person name="Zhao H."/>
            <person name="Xu D."/>
            <person name="Zhang Y."/>
        </authorList>
    </citation>
    <scope>NUCLEOTIDE SEQUENCE [LARGE SCALE GENOMIC DNA]</scope>
    <source>
        <strain evidence="2">cv. Punajuju</strain>
    </source>
</reference>
<reference evidence="1 2" key="2">
    <citation type="journal article" date="2022" name="Mol. Ecol. Resour.">
        <title>The genomes of chicory, endive, great burdock and yacon provide insights into Asteraceae paleo-polyploidization history and plant inulin production.</title>
        <authorList>
            <person name="Fan W."/>
            <person name="Wang S."/>
            <person name="Wang H."/>
            <person name="Wang A."/>
            <person name="Jiang F."/>
            <person name="Liu H."/>
            <person name="Zhao H."/>
            <person name="Xu D."/>
            <person name="Zhang Y."/>
        </authorList>
    </citation>
    <scope>NUCLEOTIDE SEQUENCE [LARGE SCALE GENOMIC DNA]</scope>
    <source>
        <strain evidence="2">cv. Punajuju</strain>
        <tissue evidence="1">Leaves</tissue>
    </source>
</reference>
<accession>A0ACB9G6Q7</accession>
<dbReference type="Proteomes" id="UP001055811">
    <property type="component" value="Linkage Group LG02"/>
</dbReference>
<protein>
    <submittedName>
        <fullName evidence="1">Uncharacterized protein</fullName>
    </submittedName>
</protein>